<evidence type="ECO:0000256" key="1">
    <source>
        <dbReference type="ARBA" id="ARBA00009796"/>
    </source>
</evidence>
<dbReference type="AlphaFoldDB" id="A0A7U2FEW5"/>
<sequence length="495" mass="53440">MSALGKVRIGHKAPDFHCEAVMKGVIEEVSLSTYIRPSIKPGEPNHDAPWLIILFIPAAFSFVCPTEVLAFQNCLDEFKDRNCSVIFISVDTKHALWHWQNVPRQYGGLGMIDISLLSDATHRISQDYGVLIEDEGISLRGMFIIDGEGIVQQITLNALTVGRSVLEALRLLEAFQAVAKHGVLCPIDWKPSGDAADTLNTISNTLTESYDERLANLQKEFGSVQVTDLDAKQKSGGSIDGDSQANESYPEETMPKSSTERVRSDSRSQRPIIQEVKCERGQQIRPPNSHTGSDCLPHPPSPPPKPTHADNSSAQPTSAPHCRSMTPVGTSSTQPTANRRSGARHTRGHSTAPPCLLRAQSSNSVVQQRLASRNTANTYESRRGSQVVLEFADPTAASPKGSPQPASFPKAPALTRAASWQCSTAANGGGWKSPGTPGQTRLQQTFDTIKKISAGLASPRLDYGRDWGSRSGSGSNAGDAKSYFDVVVEGNEAES</sequence>
<name>A0A7U2FEW5_PHANO</name>
<dbReference type="Pfam" id="PF00578">
    <property type="entry name" value="AhpC-TSA"/>
    <property type="match status" value="1"/>
</dbReference>
<gene>
    <name evidence="5" type="ORF">JI435_138310</name>
</gene>
<dbReference type="VEuPathDB" id="FungiDB:JI435_138310"/>
<evidence type="ECO:0000256" key="2">
    <source>
        <dbReference type="ARBA" id="ARBA00023002"/>
    </source>
</evidence>
<dbReference type="Proteomes" id="UP000663193">
    <property type="component" value="Chromosome 16"/>
</dbReference>
<evidence type="ECO:0000259" key="4">
    <source>
        <dbReference type="PROSITE" id="PS51352"/>
    </source>
</evidence>
<organism evidence="5 6">
    <name type="scientific">Phaeosphaeria nodorum (strain SN15 / ATCC MYA-4574 / FGSC 10173)</name>
    <name type="common">Glume blotch fungus</name>
    <name type="synonym">Parastagonospora nodorum</name>
    <dbReference type="NCBI Taxonomy" id="321614"/>
    <lineage>
        <taxon>Eukaryota</taxon>
        <taxon>Fungi</taxon>
        <taxon>Dikarya</taxon>
        <taxon>Ascomycota</taxon>
        <taxon>Pezizomycotina</taxon>
        <taxon>Dothideomycetes</taxon>
        <taxon>Pleosporomycetidae</taxon>
        <taxon>Pleosporales</taxon>
        <taxon>Pleosporineae</taxon>
        <taxon>Phaeosphaeriaceae</taxon>
        <taxon>Parastagonospora</taxon>
    </lineage>
</organism>
<dbReference type="InterPro" id="IPR000866">
    <property type="entry name" value="AhpC/TSA"/>
</dbReference>
<dbReference type="InterPro" id="IPR036249">
    <property type="entry name" value="Thioredoxin-like_sf"/>
</dbReference>
<feature type="compositionally biased region" description="Polar residues" evidence="3">
    <location>
        <begin position="309"/>
        <end position="318"/>
    </location>
</feature>
<dbReference type="EMBL" id="CP069038">
    <property type="protein sequence ID" value="QRD03974.1"/>
    <property type="molecule type" value="Genomic_DNA"/>
</dbReference>
<feature type="domain" description="Thioredoxin" evidence="4">
    <location>
        <begin position="7"/>
        <end position="177"/>
    </location>
</feature>
<feature type="region of interest" description="Disordered" evidence="3">
    <location>
        <begin position="228"/>
        <end position="362"/>
    </location>
</feature>
<dbReference type="PANTHER" id="PTHR10681:SF128">
    <property type="entry name" value="THIOREDOXIN-DEPENDENT PEROXIDE REDUCTASE, MITOCHONDRIAL"/>
    <property type="match status" value="1"/>
</dbReference>
<dbReference type="OrthoDB" id="185659at2759"/>
<dbReference type="GO" id="GO:0051920">
    <property type="term" value="F:peroxiredoxin activity"/>
    <property type="evidence" value="ECO:0007669"/>
    <property type="project" value="InterPro"/>
</dbReference>
<feature type="compositionally biased region" description="Pro residues" evidence="3">
    <location>
        <begin position="297"/>
        <end position="306"/>
    </location>
</feature>
<evidence type="ECO:0000313" key="6">
    <source>
        <dbReference type="Proteomes" id="UP000663193"/>
    </source>
</evidence>
<proteinExistence type="inferred from homology"/>
<dbReference type="PROSITE" id="PS51352">
    <property type="entry name" value="THIOREDOXIN_2"/>
    <property type="match status" value="1"/>
</dbReference>
<feature type="compositionally biased region" description="Basic and acidic residues" evidence="3">
    <location>
        <begin position="258"/>
        <end position="268"/>
    </location>
</feature>
<dbReference type="InterPro" id="IPR019479">
    <property type="entry name" value="Peroxiredoxin_C"/>
</dbReference>
<dbReference type="InterPro" id="IPR013766">
    <property type="entry name" value="Thioredoxin_domain"/>
</dbReference>
<evidence type="ECO:0000256" key="3">
    <source>
        <dbReference type="SAM" id="MobiDB-lite"/>
    </source>
</evidence>
<dbReference type="Pfam" id="PF10417">
    <property type="entry name" value="1-cysPrx_C"/>
    <property type="match status" value="1"/>
</dbReference>
<keyword evidence="6" id="KW-1185">Reference proteome</keyword>
<reference evidence="6" key="1">
    <citation type="journal article" date="2021" name="BMC Genomics">
        <title>Chromosome-level genome assembly and manually-curated proteome of model necrotroph Parastagonospora nodorum Sn15 reveals a genome-wide trove of candidate effector homologs, and redundancy of virulence-related functions within an accessory chromosome.</title>
        <authorList>
            <person name="Bertazzoni S."/>
            <person name="Jones D.A.B."/>
            <person name="Phan H.T."/>
            <person name="Tan K.-C."/>
            <person name="Hane J.K."/>
        </authorList>
    </citation>
    <scope>NUCLEOTIDE SEQUENCE [LARGE SCALE GENOMIC DNA]</scope>
    <source>
        <strain evidence="6">SN15 / ATCC MYA-4574 / FGSC 10173)</strain>
    </source>
</reference>
<accession>A0A7U2FEW5</accession>
<dbReference type="InterPro" id="IPR050217">
    <property type="entry name" value="Peroxiredoxin"/>
</dbReference>
<dbReference type="Gene3D" id="3.40.30.10">
    <property type="entry name" value="Glutaredoxin"/>
    <property type="match status" value="1"/>
</dbReference>
<dbReference type="PANTHER" id="PTHR10681">
    <property type="entry name" value="THIOREDOXIN PEROXIDASE"/>
    <property type="match status" value="1"/>
</dbReference>
<feature type="region of interest" description="Disordered" evidence="3">
    <location>
        <begin position="460"/>
        <end position="483"/>
    </location>
</feature>
<dbReference type="SUPFAM" id="SSF52833">
    <property type="entry name" value="Thioredoxin-like"/>
    <property type="match status" value="1"/>
</dbReference>
<feature type="compositionally biased region" description="Polar residues" evidence="3">
    <location>
        <begin position="327"/>
        <end position="339"/>
    </location>
</feature>
<comment type="similarity">
    <text evidence="1">Belongs to the peroxiredoxin family. AhpC/Prx1 subfamily.</text>
</comment>
<dbReference type="CDD" id="cd03015">
    <property type="entry name" value="PRX_Typ2cys"/>
    <property type="match status" value="1"/>
</dbReference>
<evidence type="ECO:0000313" key="5">
    <source>
        <dbReference type="EMBL" id="QRD03974.1"/>
    </source>
</evidence>
<keyword evidence="2" id="KW-0560">Oxidoreductase</keyword>
<protein>
    <recommendedName>
        <fullName evidence="4">Thioredoxin domain-containing protein</fullName>
    </recommendedName>
</protein>